<evidence type="ECO:0000256" key="1">
    <source>
        <dbReference type="SAM" id="MobiDB-lite"/>
    </source>
</evidence>
<gene>
    <name evidence="3" type="ORF">BpHYR1_053825</name>
</gene>
<reference evidence="3 4" key="1">
    <citation type="journal article" date="2018" name="Sci. Rep.">
        <title>Genomic signatures of local adaptation to the degree of environmental predictability in rotifers.</title>
        <authorList>
            <person name="Franch-Gras L."/>
            <person name="Hahn C."/>
            <person name="Garcia-Roger E.M."/>
            <person name="Carmona M.J."/>
            <person name="Serra M."/>
            <person name="Gomez A."/>
        </authorList>
    </citation>
    <scope>NUCLEOTIDE SEQUENCE [LARGE SCALE GENOMIC DNA]</scope>
    <source>
        <strain evidence="3">HYR1</strain>
    </source>
</reference>
<protein>
    <submittedName>
        <fullName evidence="3">Uncharacterized protein</fullName>
    </submittedName>
</protein>
<dbReference type="Proteomes" id="UP000276133">
    <property type="component" value="Unassembled WGS sequence"/>
</dbReference>
<comment type="caution">
    <text evidence="3">The sequence shown here is derived from an EMBL/GenBank/DDBJ whole genome shotgun (WGS) entry which is preliminary data.</text>
</comment>
<feature type="transmembrane region" description="Helical" evidence="2">
    <location>
        <begin position="37"/>
        <end position="55"/>
    </location>
</feature>
<feature type="compositionally biased region" description="Low complexity" evidence="1">
    <location>
        <begin position="18"/>
        <end position="28"/>
    </location>
</feature>
<organism evidence="3 4">
    <name type="scientific">Brachionus plicatilis</name>
    <name type="common">Marine rotifer</name>
    <name type="synonym">Brachionus muelleri</name>
    <dbReference type="NCBI Taxonomy" id="10195"/>
    <lineage>
        <taxon>Eukaryota</taxon>
        <taxon>Metazoa</taxon>
        <taxon>Spiralia</taxon>
        <taxon>Gnathifera</taxon>
        <taxon>Rotifera</taxon>
        <taxon>Eurotatoria</taxon>
        <taxon>Monogononta</taxon>
        <taxon>Pseudotrocha</taxon>
        <taxon>Ploima</taxon>
        <taxon>Brachionidae</taxon>
        <taxon>Brachionus</taxon>
    </lineage>
</organism>
<evidence type="ECO:0000256" key="2">
    <source>
        <dbReference type="SAM" id="Phobius"/>
    </source>
</evidence>
<dbReference type="AlphaFoldDB" id="A0A3M7R4J8"/>
<accession>A0A3M7R4J8</accession>
<keyword evidence="4" id="KW-1185">Reference proteome</keyword>
<feature type="region of interest" description="Disordered" evidence="1">
    <location>
        <begin position="1"/>
        <end position="29"/>
    </location>
</feature>
<keyword evidence="2" id="KW-0472">Membrane</keyword>
<dbReference type="EMBL" id="REGN01004224">
    <property type="protein sequence ID" value="RNA18527.1"/>
    <property type="molecule type" value="Genomic_DNA"/>
</dbReference>
<keyword evidence="2" id="KW-1133">Transmembrane helix</keyword>
<evidence type="ECO:0000313" key="4">
    <source>
        <dbReference type="Proteomes" id="UP000276133"/>
    </source>
</evidence>
<evidence type="ECO:0000313" key="3">
    <source>
        <dbReference type="EMBL" id="RNA18527.1"/>
    </source>
</evidence>
<name>A0A3M7R4J8_BRAPC</name>
<keyword evidence="2" id="KW-0812">Transmembrane</keyword>
<sequence length="74" mass="8219">MSFQSTIERPDSVKRVTPPRTTAPATIPEQPASHKPILRLFAVVTFVFNATVVFFRCKILVTFSVIYATCGDDS</sequence>
<proteinExistence type="predicted"/>